<dbReference type="PANTHER" id="PTHR32166:SF81">
    <property type="entry name" value="OS06G0658400 PROTEIN"/>
    <property type="match status" value="1"/>
</dbReference>
<dbReference type="PANTHER" id="PTHR32166">
    <property type="entry name" value="OSJNBA0013A04.12 PROTEIN"/>
    <property type="match status" value="1"/>
</dbReference>
<evidence type="ECO:0000313" key="2">
    <source>
        <dbReference type="EMBL" id="KAH7576989.1"/>
    </source>
</evidence>
<reference evidence="2 3" key="1">
    <citation type="submission" date="2021-02" db="EMBL/GenBank/DDBJ databases">
        <title>Plant Genome Project.</title>
        <authorList>
            <person name="Zhang R.-G."/>
        </authorList>
    </citation>
    <scope>NUCLEOTIDE SEQUENCE [LARGE SCALE GENOMIC DNA]</scope>
    <source>
        <tissue evidence="2">Leaves</tissue>
    </source>
</reference>
<protein>
    <recommendedName>
        <fullName evidence="1">DUF659 domain-containing protein</fullName>
    </recommendedName>
</protein>
<name>A0ABQ8IKK1_9ROSI</name>
<gene>
    <name evidence="2" type="ORF">JRO89_XS01G0187600</name>
</gene>
<organism evidence="2 3">
    <name type="scientific">Xanthoceras sorbifolium</name>
    <dbReference type="NCBI Taxonomy" id="99658"/>
    <lineage>
        <taxon>Eukaryota</taxon>
        <taxon>Viridiplantae</taxon>
        <taxon>Streptophyta</taxon>
        <taxon>Embryophyta</taxon>
        <taxon>Tracheophyta</taxon>
        <taxon>Spermatophyta</taxon>
        <taxon>Magnoliopsida</taxon>
        <taxon>eudicotyledons</taxon>
        <taxon>Gunneridae</taxon>
        <taxon>Pentapetalae</taxon>
        <taxon>rosids</taxon>
        <taxon>malvids</taxon>
        <taxon>Sapindales</taxon>
        <taxon>Sapindaceae</taxon>
        <taxon>Xanthoceroideae</taxon>
        <taxon>Xanthoceras</taxon>
    </lineage>
</organism>
<accession>A0ABQ8IKK1</accession>
<dbReference type="InterPro" id="IPR007021">
    <property type="entry name" value="DUF659"/>
</dbReference>
<proteinExistence type="predicted"/>
<dbReference type="EMBL" id="JAFEMO010000001">
    <property type="protein sequence ID" value="KAH7576989.1"/>
    <property type="molecule type" value="Genomic_DNA"/>
</dbReference>
<comment type="caution">
    <text evidence="2">The sequence shown here is derived from an EMBL/GenBank/DDBJ whole genome shotgun (WGS) entry which is preliminary data.</text>
</comment>
<dbReference type="InterPro" id="IPR012337">
    <property type="entry name" value="RNaseH-like_sf"/>
</dbReference>
<keyword evidence="3" id="KW-1185">Reference proteome</keyword>
<evidence type="ECO:0000313" key="3">
    <source>
        <dbReference type="Proteomes" id="UP000827721"/>
    </source>
</evidence>
<evidence type="ECO:0000259" key="1">
    <source>
        <dbReference type="Pfam" id="PF04937"/>
    </source>
</evidence>
<sequence length="432" mass="49265">MASGSSSKTCSTGASNYYGLQMQLPNVEPKKRKGMEGPLEKAFNNNAREEMDGEIARMFYTCGLSFHFARNPLCYNALRTTLLQKEKTSIERMLGPIKDSWKDKGVSVCSDGWSDSQRRPLINIMTICESGPMFLRAVNCEGEYKDKHFIANLLIESIQEIGPQNVVQVITDNTAARLLVEAKFQHIFWTPCVVHTLNLSLKNICSPSSHPRYDDVMEQCGWISKITSDTMFIKKFIMNHSMRLAMFNDHSKLKLLSIAETRFASASVMFKRFKQIKQSLEPMVISEKWDLYKEDDTEKARAEKKKILDEWYYHKQWLEECPGDRRKIYGEFASFSGAIEDFASSDSMEDREIGAPQKAEDLVYVHTNLRLLSRRSPTYNEGPSQQWDVGGDGFDSMNMDNSGILEIADLSPDEPDLEDVLFSFSDSVIVDE</sequence>
<feature type="domain" description="DUF659" evidence="1">
    <location>
        <begin position="76"/>
        <end position="222"/>
    </location>
</feature>
<dbReference type="SUPFAM" id="SSF53098">
    <property type="entry name" value="Ribonuclease H-like"/>
    <property type="match status" value="1"/>
</dbReference>
<dbReference type="Pfam" id="PF04937">
    <property type="entry name" value="DUF659"/>
    <property type="match status" value="1"/>
</dbReference>
<dbReference type="Proteomes" id="UP000827721">
    <property type="component" value="Unassembled WGS sequence"/>
</dbReference>